<dbReference type="EMBL" id="GAMC01001684">
    <property type="protein sequence ID" value="JAC04872.1"/>
    <property type="molecule type" value="mRNA"/>
</dbReference>
<dbReference type="InterPro" id="IPR013818">
    <property type="entry name" value="Lipase"/>
</dbReference>
<sequence>MNPLTIFCLVAVLLSAATAHRGSNAIRNNLQPSEWLSPRELEDMPAINEITFEKLQEMPAEEAADLVNKIYHLSQMSRNIEPSYAPSPNQIPAYTYTPTGQRVNFNLNQLVATAQQQPNFGKQEVTVFITGLPQQKLRDAARANQKLVQAYLQAYNGRVQVQGEQGDDSNQDTSSSEESSNRPNGQQPKPNGNLVVIDLGAVIRNFEDLVLLDINRVGAVIGNSLVQLTAQADVPQEVINIVAQGIAAHVAGAAARQYTRQTGNTLRRITAMDPSKIYARKPNTLVGLTRGNADFVDAIHTSAYGLGTTTRAGDVDFYPNGPSVNMPGTDDIIEASLRATRYLAETVRPGNDRNFPAVAAESLQQYKNNNGNGRRAYMGIAADYDLEGDYILQVNAKSPFGKSAPAQKQNSYHGIHQGAGRPNSDN</sequence>
<dbReference type="InterPro" id="IPR000734">
    <property type="entry name" value="TAG_lipase"/>
</dbReference>
<evidence type="ECO:0000256" key="7">
    <source>
        <dbReference type="SAM" id="SignalP"/>
    </source>
</evidence>
<evidence type="ECO:0000256" key="6">
    <source>
        <dbReference type="SAM" id="MobiDB-lite"/>
    </source>
</evidence>
<feature type="domain" description="Lipase" evidence="8">
    <location>
        <begin position="184"/>
        <end position="400"/>
    </location>
</feature>
<feature type="region of interest" description="Disordered" evidence="6">
    <location>
        <begin position="401"/>
        <end position="426"/>
    </location>
</feature>
<dbReference type="PANTHER" id="PTHR11610:SF149">
    <property type="entry name" value="FI01450P-RELATED"/>
    <property type="match status" value="1"/>
</dbReference>
<reference evidence="9" key="1">
    <citation type="submission" date="2013-07" db="EMBL/GenBank/DDBJ databases">
        <authorList>
            <person name="Geib S."/>
        </authorList>
    </citation>
    <scope>NUCLEOTIDE SEQUENCE</scope>
</reference>
<name>W8CA12_CERCA</name>
<dbReference type="Gene3D" id="3.40.50.1820">
    <property type="entry name" value="alpha/beta hydrolase"/>
    <property type="match status" value="1"/>
</dbReference>
<evidence type="ECO:0000256" key="1">
    <source>
        <dbReference type="ARBA" id="ARBA00004613"/>
    </source>
</evidence>
<feature type="region of interest" description="Disordered" evidence="6">
    <location>
        <begin position="162"/>
        <end position="192"/>
    </location>
</feature>
<keyword evidence="3" id="KW-0964">Secreted</keyword>
<dbReference type="OrthoDB" id="6770740at2759"/>
<comment type="subcellular location">
    <subcellularLocation>
        <location evidence="1">Secreted</location>
    </subcellularLocation>
</comment>
<dbReference type="GO" id="GO:0017171">
    <property type="term" value="F:serine hydrolase activity"/>
    <property type="evidence" value="ECO:0007669"/>
    <property type="project" value="TreeGrafter"/>
</dbReference>
<dbReference type="SUPFAM" id="SSF53474">
    <property type="entry name" value="alpha/beta-Hydrolases"/>
    <property type="match status" value="1"/>
</dbReference>
<evidence type="ECO:0000256" key="3">
    <source>
        <dbReference type="ARBA" id="ARBA00022525"/>
    </source>
</evidence>
<dbReference type="PANTHER" id="PTHR11610">
    <property type="entry name" value="LIPASE"/>
    <property type="match status" value="1"/>
</dbReference>
<reference evidence="9" key="2">
    <citation type="journal article" date="2014" name="BMC Genomics">
        <title>A genomic perspective to assessing quality of mass-reared SIT flies used in Mediterranean fruit fly (Ceratitis capitata) eradication in California.</title>
        <authorList>
            <person name="Calla B."/>
            <person name="Hall B."/>
            <person name="Hou S."/>
            <person name="Geib S.M."/>
        </authorList>
    </citation>
    <scope>NUCLEOTIDE SEQUENCE</scope>
</reference>
<dbReference type="AlphaFoldDB" id="W8CA12"/>
<evidence type="ECO:0000259" key="8">
    <source>
        <dbReference type="Pfam" id="PF00151"/>
    </source>
</evidence>
<gene>
    <name evidence="9" type="primary">VIT2</name>
</gene>
<protein>
    <submittedName>
        <fullName evidence="9">Vitellogenin-2</fullName>
    </submittedName>
</protein>
<organism evidence="9">
    <name type="scientific">Ceratitis capitata</name>
    <name type="common">Mediterranean fruit fly</name>
    <name type="synonym">Tephritis capitata</name>
    <dbReference type="NCBI Taxonomy" id="7213"/>
    <lineage>
        <taxon>Eukaryota</taxon>
        <taxon>Metazoa</taxon>
        <taxon>Ecdysozoa</taxon>
        <taxon>Arthropoda</taxon>
        <taxon>Hexapoda</taxon>
        <taxon>Insecta</taxon>
        <taxon>Pterygota</taxon>
        <taxon>Neoptera</taxon>
        <taxon>Endopterygota</taxon>
        <taxon>Diptera</taxon>
        <taxon>Brachycera</taxon>
        <taxon>Muscomorpha</taxon>
        <taxon>Tephritoidea</taxon>
        <taxon>Tephritidae</taxon>
        <taxon>Ceratitis</taxon>
        <taxon>Ceratitis</taxon>
    </lineage>
</organism>
<dbReference type="GO" id="GO:0016042">
    <property type="term" value="P:lipid catabolic process"/>
    <property type="evidence" value="ECO:0007669"/>
    <property type="project" value="TreeGrafter"/>
</dbReference>
<proteinExistence type="evidence at transcript level"/>
<feature type="compositionally biased region" description="Polar residues" evidence="6">
    <location>
        <begin position="181"/>
        <end position="190"/>
    </location>
</feature>
<feature type="chain" id="PRO_5004907125" evidence="7">
    <location>
        <begin position="20"/>
        <end position="426"/>
    </location>
</feature>
<feature type="signal peptide" evidence="7">
    <location>
        <begin position="1"/>
        <end position="19"/>
    </location>
</feature>
<evidence type="ECO:0000256" key="2">
    <source>
        <dbReference type="ARBA" id="ARBA00010701"/>
    </source>
</evidence>
<accession>W8CA12</accession>
<dbReference type="InterPro" id="IPR029058">
    <property type="entry name" value="AB_hydrolase_fold"/>
</dbReference>
<evidence type="ECO:0000256" key="5">
    <source>
        <dbReference type="RuleBase" id="RU004262"/>
    </source>
</evidence>
<dbReference type="GO" id="GO:0005615">
    <property type="term" value="C:extracellular space"/>
    <property type="evidence" value="ECO:0007669"/>
    <property type="project" value="TreeGrafter"/>
</dbReference>
<evidence type="ECO:0000313" key="9">
    <source>
        <dbReference type="EMBL" id="JAC04872.1"/>
    </source>
</evidence>
<comment type="similarity">
    <text evidence="2 5">Belongs to the AB hydrolase superfamily. Lipase family.</text>
</comment>
<dbReference type="GO" id="GO:0016298">
    <property type="term" value="F:lipase activity"/>
    <property type="evidence" value="ECO:0007669"/>
    <property type="project" value="InterPro"/>
</dbReference>
<dbReference type="Pfam" id="PF00151">
    <property type="entry name" value="Lipase"/>
    <property type="match status" value="1"/>
</dbReference>
<keyword evidence="4 7" id="KW-0732">Signal</keyword>
<evidence type="ECO:0000256" key="4">
    <source>
        <dbReference type="ARBA" id="ARBA00022729"/>
    </source>
</evidence>